<protein>
    <recommendedName>
        <fullName evidence="1">N-acetyltransferase domain-containing protein</fullName>
    </recommendedName>
</protein>
<dbReference type="STRING" id="883114.HMPREF9709_01661"/>
<dbReference type="PANTHER" id="PTHR31143">
    <property type="match status" value="1"/>
</dbReference>
<dbReference type="PANTHER" id="PTHR31143:SF2">
    <property type="entry name" value="FR47-LIKE DOMAIN-CONTAINING PROTEIN-RELATED"/>
    <property type="match status" value="1"/>
</dbReference>
<dbReference type="EMBL" id="AGEI01000031">
    <property type="protein sequence ID" value="EHR32047.1"/>
    <property type="molecule type" value="Genomic_DNA"/>
</dbReference>
<dbReference type="OrthoDB" id="3174529at2"/>
<dbReference type="GO" id="GO:0016747">
    <property type="term" value="F:acyltransferase activity, transferring groups other than amino-acyl groups"/>
    <property type="evidence" value="ECO:0007669"/>
    <property type="project" value="InterPro"/>
</dbReference>
<evidence type="ECO:0000259" key="1">
    <source>
        <dbReference type="PROSITE" id="PS51186"/>
    </source>
</evidence>
<dbReference type="InterPro" id="IPR000182">
    <property type="entry name" value="GNAT_dom"/>
</dbReference>
<dbReference type="HOGENOM" id="CLU_1041187_0_0_9"/>
<name>H3NQQ0_9FIRM</name>
<dbReference type="InterPro" id="IPR027365">
    <property type="entry name" value="GNAT_acetyltra_YdfB-like"/>
</dbReference>
<dbReference type="AlphaFoldDB" id="H3NQQ0"/>
<dbReference type="eggNOG" id="COG3393">
    <property type="taxonomic scope" value="Bacteria"/>
</dbReference>
<dbReference type="RefSeq" id="WP_005399176.1">
    <property type="nucleotide sequence ID" value="NZ_JH601088.1"/>
</dbReference>
<reference evidence="2 3" key="1">
    <citation type="submission" date="2012-01" db="EMBL/GenBank/DDBJ databases">
        <title>The Genome Sequence of Helcococcus kunzii ATCC 51366.</title>
        <authorList>
            <consortium name="The Broad Institute Genome Sequencing Platform"/>
            <person name="Earl A."/>
            <person name="Ward D."/>
            <person name="Feldgarden M."/>
            <person name="Gevers D."/>
            <person name="Huys G."/>
            <person name="Young S.K."/>
            <person name="Zeng Q."/>
            <person name="Gargeya S."/>
            <person name="Fitzgerald M."/>
            <person name="Haas B."/>
            <person name="Abouelleil A."/>
            <person name="Alvarado L."/>
            <person name="Arachchi H.M."/>
            <person name="Berlin A."/>
            <person name="Chapman S.B."/>
            <person name="Gearin G."/>
            <person name="Goldberg J."/>
            <person name="Griggs A."/>
            <person name="Gujja S."/>
            <person name="Hansen M."/>
            <person name="Heiman D."/>
            <person name="Howarth C."/>
            <person name="Larimer J."/>
            <person name="Lui A."/>
            <person name="MacDonald P.J.P."/>
            <person name="McCowen C."/>
            <person name="Montmayeur A."/>
            <person name="Murphy C."/>
            <person name="Neiman D."/>
            <person name="Pearson M."/>
            <person name="Priest M."/>
            <person name="Roberts A."/>
            <person name="Saif S."/>
            <person name="Shea T."/>
            <person name="Sisk P."/>
            <person name="Stolte C."/>
            <person name="Sykes S."/>
            <person name="Wortman J."/>
            <person name="Nusbaum C."/>
            <person name="Birren B."/>
        </authorList>
    </citation>
    <scope>NUCLEOTIDE SEQUENCE [LARGE SCALE GENOMIC DNA]</scope>
    <source>
        <strain evidence="2 3">ATCC 51366</strain>
    </source>
</reference>
<evidence type="ECO:0000313" key="2">
    <source>
        <dbReference type="EMBL" id="EHR32047.1"/>
    </source>
</evidence>
<proteinExistence type="predicted"/>
<organism evidence="2 3">
    <name type="scientific">Helcococcus kunzii ATCC 51366</name>
    <dbReference type="NCBI Taxonomy" id="883114"/>
    <lineage>
        <taxon>Bacteria</taxon>
        <taxon>Bacillati</taxon>
        <taxon>Bacillota</taxon>
        <taxon>Tissierellia</taxon>
        <taxon>Tissierellales</taxon>
        <taxon>Peptoniphilaceae</taxon>
        <taxon>Helcococcus</taxon>
    </lineage>
</organism>
<dbReference type="InterPro" id="IPR016181">
    <property type="entry name" value="Acyl_CoA_acyltransferase"/>
</dbReference>
<dbReference type="Proteomes" id="UP000004191">
    <property type="component" value="Unassembled WGS sequence"/>
</dbReference>
<keyword evidence="3" id="KW-1185">Reference proteome</keyword>
<dbReference type="PROSITE" id="PS51186">
    <property type="entry name" value="GNAT"/>
    <property type="match status" value="1"/>
</dbReference>
<feature type="domain" description="N-acetyltransferase" evidence="1">
    <location>
        <begin position="133"/>
        <end position="267"/>
    </location>
</feature>
<evidence type="ECO:0000313" key="3">
    <source>
        <dbReference type="Proteomes" id="UP000004191"/>
    </source>
</evidence>
<dbReference type="GeneID" id="96999598"/>
<dbReference type="Gene3D" id="3.40.630.30">
    <property type="match status" value="1"/>
</dbReference>
<dbReference type="Pfam" id="PF13673">
    <property type="entry name" value="Acetyltransf_10"/>
    <property type="match status" value="1"/>
</dbReference>
<dbReference type="SUPFAM" id="SSF55729">
    <property type="entry name" value="Acyl-CoA N-acyltransferases (Nat)"/>
    <property type="match status" value="1"/>
</dbReference>
<accession>H3NQQ0</accession>
<sequence>MIIEYKNGKEFINDNLDTLSNARYQANLFFTNGNTLMKTDENNFALKCIQDDKFLLVLRLVPRNTLIYGDEVCVREMIRYISDKGYNINNYLSESTLGNTIKDVLTNGYDFQYYKALEMDFMEARKITESSSDEVEKAKDTDVDEIFECMKKFIIDVGIIDEVKREKIEDNISLYRIIRKDNKIVSFAKFKETSDDTMNISDVYTRSEYRGQKLAKKVVNAIKNEIIEKGKIATLNVDQKNPISNHVYQSLGFKKVFSQTEYRKVNK</sequence>
<gene>
    <name evidence="2" type="ORF">HMPREF9709_01661</name>
</gene>
<comment type="caution">
    <text evidence="2">The sequence shown here is derived from an EMBL/GenBank/DDBJ whole genome shotgun (WGS) entry which is preliminary data.</text>
</comment>